<dbReference type="Pfam" id="PF07494">
    <property type="entry name" value="Reg_prop"/>
    <property type="match status" value="6"/>
</dbReference>
<dbReference type="SUPFAM" id="SSF55874">
    <property type="entry name" value="ATPase domain of HSP90 chaperone/DNA topoisomerase II/histidine kinase"/>
    <property type="match status" value="1"/>
</dbReference>
<dbReference type="EC" id="2.7.13.3" evidence="2"/>
<gene>
    <name evidence="7" type="ORF">AWE51_08365</name>
</gene>
<keyword evidence="3" id="KW-0597">Phosphoprotein</keyword>
<evidence type="ECO:0000259" key="6">
    <source>
        <dbReference type="PROSITE" id="PS50109"/>
    </source>
</evidence>
<dbReference type="InterPro" id="IPR004358">
    <property type="entry name" value="Sig_transdc_His_kin-like_C"/>
</dbReference>
<dbReference type="SUPFAM" id="SSF47384">
    <property type="entry name" value="Homodimeric domain of signal transducing histidine kinase"/>
    <property type="match status" value="1"/>
</dbReference>
<dbReference type="Gene3D" id="2.130.10.10">
    <property type="entry name" value="YVTN repeat-like/Quinoprotein amine dehydrogenase"/>
    <property type="match status" value="3"/>
</dbReference>
<evidence type="ECO:0000256" key="3">
    <source>
        <dbReference type="ARBA" id="ARBA00022553"/>
    </source>
</evidence>
<evidence type="ECO:0000313" key="8">
    <source>
        <dbReference type="Proteomes" id="UP000076715"/>
    </source>
</evidence>
<dbReference type="Gene3D" id="3.30.565.10">
    <property type="entry name" value="Histidine kinase-like ATPase, C-terminal domain"/>
    <property type="match status" value="1"/>
</dbReference>
<dbReference type="GO" id="GO:0000155">
    <property type="term" value="F:phosphorelay sensor kinase activity"/>
    <property type="evidence" value="ECO:0007669"/>
    <property type="project" value="InterPro"/>
</dbReference>
<comment type="caution">
    <text evidence="7">The sequence shown here is derived from an EMBL/GenBank/DDBJ whole genome shotgun (WGS) entry which is preliminary data.</text>
</comment>
<comment type="catalytic activity">
    <reaction evidence="1">
        <text>ATP + protein L-histidine = ADP + protein N-phospho-L-histidine.</text>
        <dbReference type="EC" id="2.7.13.3"/>
    </reaction>
</comment>
<organism evidence="7 8">
    <name type="scientific">Aquimarina aggregata</name>
    <dbReference type="NCBI Taxonomy" id="1642818"/>
    <lineage>
        <taxon>Bacteria</taxon>
        <taxon>Pseudomonadati</taxon>
        <taxon>Bacteroidota</taxon>
        <taxon>Flavobacteriia</taxon>
        <taxon>Flavobacteriales</taxon>
        <taxon>Flavobacteriaceae</taxon>
        <taxon>Aquimarina</taxon>
    </lineage>
</organism>
<dbReference type="OrthoDB" id="358279at2"/>
<dbReference type="InterPro" id="IPR005467">
    <property type="entry name" value="His_kinase_dom"/>
</dbReference>
<keyword evidence="4" id="KW-0812">Transmembrane</keyword>
<dbReference type="PANTHER" id="PTHR43547">
    <property type="entry name" value="TWO-COMPONENT HISTIDINE KINASE"/>
    <property type="match status" value="1"/>
</dbReference>
<protein>
    <recommendedName>
        <fullName evidence="2">histidine kinase</fullName>
        <ecNumber evidence="2">2.7.13.3</ecNumber>
    </recommendedName>
</protein>
<dbReference type="Pfam" id="PF07495">
    <property type="entry name" value="Y_Y_Y"/>
    <property type="match status" value="1"/>
</dbReference>
<evidence type="ECO:0000313" key="7">
    <source>
        <dbReference type="EMBL" id="KZS39655.1"/>
    </source>
</evidence>
<dbReference type="SUPFAM" id="SSF50978">
    <property type="entry name" value="WD40 repeat-like"/>
    <property type="match status" value="1"/>
</dbReference>
<dbReference type="Gene3D" id="2.60.40.10">
    <property type="entry name" value="Immunoglobulins"/>
    <property type="match status" value="1"/>
</dbReference>
<dbReference type="Gene3D" id="1.10.287.130">
    <property type="match status" value="1"/>
</dbReference>
<dbReference type="InterPro" id="IPR015943">
    <property type="entry name" value="WD40/YVTN_repeat-like_dom_sf"/>
</dbReference>
<dbReference type="Proteomes" id="UP000076715">
    <property type="component" value="Unassembled WGS sequence"/>
</dbReference>
<dbReference type="InterPro" id="IPR036322">
    <property type="entry name" value="WD40_repeat_dom_sf"/>
</dbReference>
<evidence type="ECO:0000256" key="1">
    <source>
        <dbReference type="ARBA" id="ARBA00000085"/>
    </source>
</evidence>
<dbReference type="PROSITE" id="PS50109">
    <property type="entry name" value="HIS_KIN"/>
    <property type="match status" value="1"/>
</dbReference>
<dbReference type="InterPro" id="IPR036097">
    <property type="entry name" value="HisK_dim/P_sf"/>
</dbReference>
<dbReference type="SUPFAM" id="SSF63829">
    <property type="entry name" value="Calcium-dependent phosphotriesterase"/>
    <property type="match status" value="2"/>
</dbReference>
<dbReference type="RefSeq" id="WP_066315326.1">
    <property type="nucleotide sequence ID" value="NZ_LQRT01000024.1"/>
</dbReference>
<evidence type="ECO:0000256" key="4">
    <source>
        <dbReference type="SAM" id="Phobius"/>
    </source>
</evidence>
<proteinExistence type="predicted"/>
<accession>A0A162Z9X6</accession>
<dbReference type="EMBL" id="LQRT01000024">
    <property type="protein sequence ID" value="KZS39655.1"/>
    <property type="molecule type" value="Genomic_DNA"/>
</dbReference>
<evidence type="ECO:0000256" key="5">
    <source>
        <dbReference type="SAM" id="SignalP"/>
    </source>
</evidence>
<feature type="transmembrane region" description="Helical" evidence="4">
    <location>
        <begin position="795"/>
        <end position="814"/>
    </location>
</feature>
<dbReference type="SMART" id="SM00387">
    <property type="entry name" value="HATPase_c"/>
    <property type="match status" value="1"/>
</dbReference>
<feature type="domain" description="Histidine kinase" evidence="6">
    <location>
        <begin position="850"/>
        <end position="1069"/>
    </location>
</feature>
<dbReference type="InterPro" id="IPR011110">
    <property type="entry name" value="Reg_prop"/>
</dbReference>
<sequence length="1070" mass="123773">MQKNKIYHLLISVLLSSIINCGYAQEDPSSYIHLTTNDGLSQGYISSIIQDKKGFMWFGTKDGLNRYDGYEFKIYNYYYDNPCSIQNNVITAIYEDTTGVLWIGTLNGLYSFDPFTECFQFFENEHLNAQHIIRTIYSNTKGIVWIGTSKGELLKFNLNTNKTERYTINDDKAISRIKSNKSENRLYIEALKDEDTSIYIFDIQKQQFITSYNTVINNIGYSHQMIQENNYGELLLYRSRHDNKSLEQINLATKETCVFYKPNWSTQKNYKRNDYLYHSGIMIQDKSGLIWQSTNYGLEVFNPKNGTFSFYPIKGTQNSIKTIWVDQSGIVWLGTMGYGVFMLAPAINTIETYKRDENNQNSLGFSSIRSIYEDMDKNIWIGGYGGLDLIDIQNGKLQHYADDFTTYSKMVGMDVYEIYNDPNISKDIFWISIHDKGLFLLDKYQKKFTRYPKYLYGNCNFIFDIVPESKDKLWIGTSNGLYIVDITNKSSKIFRTDPQNPYSIPSNKINTIYKDRKGVFWVGTEGHGFAKFDKHTEKFIRYKERPDKKNGINSYFIHSFYEDKKGNFWIATNGGGLNLFDRDKESFKHYTVKDGLPNNVVYGILEDKRGNLWLSTNKGLSMFNPVQETFVNYDKSNGLQGNEFNANAYFKNKEGKMFFGGTNGVNAFQPEEIKKNTFIPQVALTRFKKFNKEIPLHQAFSSNGILELSHEDTVISFDFSALSFYNHYLNQYAYKLEGLHEDWINLGTKNTITLTNLSAKNYTLRIKASNNHGVWNEEGITISILVKPPFWATPWFLATLLLLVLTSLYVMYSFRIRYVQQQKRQLEAVVNKRTDELKILNKTKDRFFAIIAHDLRSPLISFQEVPYLIDHFIKNKELDKIEELSHKIRGSSIKLNNLLDNLLKWAMAQQNMITINPQKINLYTLVSECLDQYDESIKKNRIQVLFLIDKSTNIYADYNTTTSIVRNLLSNAIKYTEEKGLIELKATCTGDKTIKFTVQDNGIGMDKDALEKLFDIGYKKSNYGVRGEEGSGLGLILCKEFIKLNNLKLEVESSLNIGSQFHVTFPSAQD</sequence>
<dbReference type="InterPro" id="IPR013783">
    <property type="entry name" value="Ig-like_fold"/>
</dbReference>
<dbReference type="InterPro" id="IPR011123">
    <property type="entry name" value="Y_Y_Y"/>
</dbReference>
<dbReference type="STRING" id="1642818.AWE51_08365"/>
<feature type="signal peptide" evidence="5">
    <location>
        <begin position="1"/>
        <end position="24"/>
    </location>
</feature>
<keyword evidence="8" id="KW-1185">Reference proteome</keyword>
<keyword evidence="5" id="KW-0732">Signal</keyword>
<keyword evidence="4" id="KW-1133">Transmembrane helix</keyword>
<feature type="chain" id="PRO_5007841208" description="histidine kinase" evidence="5">
    <location>
        <begin position="25"/>
        <end position="1070"/>
    </location>
</feature>
<keyword evidence="4" id="KW-0472">Membrane</keyword>
<dbReference type="InterPro" id="IPR003594">
    <property type="entry name" value="HATPase_dom"/>
</dbReference>
<dbReference type="PANTHER" id="PTHR43547:SF2">
    <property type="entry name" value="HYBRID SIGNAL TRANSDUCTION HISTIDINE KINASE C"/>
    <property type="match status" value="1"/>
</dbReference>
<dbReference type="InterPro" id="IPR036890">
    <property type="entry name" value="HATPase_C_sf"/>
</dbReference>
<name>A0A162Z9X6_9FLAO</name>
<evidence type="ECO:0000256" key="2">
    <source>
        <dbReference type="ARBA" id="ARBA00012438"/>
    </source>
</evidence>
<dbReference type="Pfam" id="PF02518">
    <property type="entry name" value="HATPase_c"/>
    <property type="match status" value="1"/>
</dbReference>
<reference evidence="7 8" key="1">
    <citation type="submission" date="2016-01" db="EMBL/GenBank/DDBJ databases">
        <title>The draft genome sequence of Aquimarina sp. RZW4-3-2.</title>
        <authorList>
            <person name="Wang Y."/>
        </authorList>
    </citation>
    <scope>NUCLEOTIDE SEQUENCE [LARGE SCALE GENOMIC DNA]</scope>
    <source>
        <strain evidence="7 8">RZW4-3-2</strain>
    </source>
</reference>
<dbReference type="AlphaFoldDB" id="A0A162Z9X6"/>
<dbReference type="PRINTS" id="PR00344">
    <property type="entry name" value="BCTRLSENSOR"/>
</dbReference>